<comment type="caution">
    <text evidence="14">The sequence shown here is derived from an EMBL/GenBank/DDBJ whole genome shotgun (WGS) entry which is preliminary data.</text>
</comment>
<feature type="domain" description="Helicase ATP-binding" evidence="12">
    <location>
        <begin position="895"/>
        <end position="1061"/>
    </location>
</feature>
<gene>
    <name evidence="14" type="ORF">WJX74_009858</name>
</gene>
<dbReference type="SUPFAM" id="SSF52540">
    <property type="entry name" value="P-loop containing nucleoside triphosphate hydrolases"/>
    <property type="match status" value="2"/>
</dbReference>
<dbReference type="Pfam" id="PF00271">
    <property type="entry name" value="Helicase_C"/>
    <property type="match status" value="1"/>
</dbReference>
<evidence type="ECO:0000259" key="10">
    <source>
        <dbReference type="PROSITE" id="PS50812"/>
    </source>
</evidence>
<evidence type="ECO:0000256" key="3">
    <source>
        <dbReference type="ARBA" id="ARBA00022737"/>
    </source>
</evidence>
<feature type="domain" description="CW-type" evidence="11">
    <location>
        <begin position="69"/>
        <end position="122"/>
    </location>
</feature>
<feature type="compositionally biased region" description="Low complexity" evidence="9">
    <location>
        <begin position="2555"/>
        <end position="2564"/>
    </location>
</feature>
<evidence type="ECO:0000256" key="1">
    <source>
        <dbReference type="ARBA" id="ARBA00004123"/>
    </source>
</evidence>
<dbReference type="PROSITE" id="PS51050">
    <property type="entry name" value="ZF_CW"/>
    <property type="match status" value="1"/>
</dbReference>
<dbReference type="EMBL" id="JALJOS010000005">
    <property type="protein sequence ID" value="KAK9839118.1"/>
    <property type="molecule type" value="Genomic_DNA"/>
</dbReference>
<dbReference type="Gene3D" id="3.30.40.100">
    <property type="match status" value="1"/>
</dbReference>
<dbReference type="GO" id="GO:0016887">
    <property type="term" value="F:ATP hydrolysis activity"/>
    <property type="evidence" value="ECO:0007669"/>
    <property type="project" value="TreeGrafter"/>
</dbReference>
<dbReference type="Pfam" id="PF00176">
    <property type="entry name" value="SNF2-rel_dom"/>
    <property type="match status" value="1"/>
</dbReference>
<dbReference type="InterPro" id="IPR016197">
    <property type="entry name" value="Chromo-like_dom_sf"/>
</dbReference>
<dbReference type="GO" id="GO:0000785">
    <property type="term" value="C:chromatin"/>
    <property type="evidence" value="ECO:0007669"/>
    <property type="project" value="TreeGrafter"/>
</dbReference>
<feature type="compositionally biased region" description="Acidic residues" evidence="9">
    <location>
        <begin position="1496"/>
        <end position="1525"/>
    </location>
</feature>
<dbReference type="SMART" id="SM00298">
    <property type="entry name" value="CHROMO"/>
    <property type="match status" value="2"/>
</dbReference>
<feature type="compositionally biased region" description="Low complexity" evidence="9">
    <location>
        <begin position="2133"/>
        <end position="2163"/>
    </location>
</feature>
<dbReference type="SMART" id="SM00490">
    <property type="entry name" value="HELICc"/>
    <property type="match status" value="1"/>
</dbReference>
<dbReference type="GO" id="GO:0140658">
    <property type="term" value="F:ATP-dependent chromatin remodeler activity"/>
    <property type="evidence" value="ECO:0007669"/>
    <property type="project" value="TreeGrafter"/>
</dbReference>
<dbReference type="PROSITE" id="PS51192">
    <property type="entry name" value="HELICASE_ATP_BIND_1"/>
    <property type="match status" value="1"/>
</dbReference>
<dbReference type="Gene3D" id="3.40.50.300">
    <property type="entry name" value="P-loop containing nucleotide triphosphate hydrolases"/>
    <property type="match status" value="1"/>
</dbReference>
<feature type="compositionally biased region" description="Polar residues" evidence="9">
    <location>
        <begin position="2431"/>
        <end position="2440"/>
    </location>
</feature>
<dbReference type="Gene3D" id="2.40.50.40">
    <property type="match status" value="1"/>
</dbReference>
<dbReference type="GO" id="GO:0042393">
    <property type="term" value="F:histone binding"/>
    <property type="evidence" value="ECO:0007669"/>
    <property type="project" value="TreeGrafter"/>
</dbReference>
<dbReference type="PROSITE" id="PS50812">
    <property type="entry name" value="PWWP"/>
    <property type="match status" value="1"/>
</dbReference>
<accession>A0AAW1S0H8</accession>
<dbReference type="SUPFAM" id="SSF54160">
    <property type="entry name" value="Chromo domain-like"/>
    <property type="match status" value="2"/>
</dbReference>
<feature type="domain" description="Helicase C-terminal" evidence="13">
    <location>
        <begin position="1210"/>
        <end position="1373"/>
    </location>
</feature>
<dbReference type="GO" id="GO:0003677">
    <property type="term" value="F:DNA binding"/>
    <property type="evidence" value="ECO:0007669"/>
    <property type="project" value="TreeGrafter"/>
</dbReference>
<dbReference type="GO" id="GO:0003682">
    <property type="term" value="F:chromatin binding"/>
    <property type="evidence" value="ECO:0007669"/>
    <property type="project" value="TreeGrafter"/>
</dbReference>
<reference evidence="14 15" key="1">
    <citation type="journal article" date="2024" name="Nat. Commun.">
        <title>Phylogenomics reveals the evolutionary origins of lichenization in chlorophyte algae.</title>
        <authorList>
            <person name="Puginier C."/>
            <person name="Libourel C."/>
            <person name="Otte J."/>
            <person name="Skaloud P."/>
            <person name="Haon M."/>
            <person name="Grisel S."/>
            <person name="Petersen M."/>
            <person name="Berrin J.G."/>
            <person name="Delaux P.M."/>
            <person name="Dal Grande F."/>
            <person name="Keller J."/>
        </authorList>
    </citation>
    <scope>NUCLEOTIDE SEQUENCE [LARGE SCALE GENOMIC DNA]</scope>
    <source>
        <strain evidence="14 15">SAG 2145</strain>
    </source>
</reference>
<dbReference type="GO" id="GO:0005634">
    <property type="term" value="C:nucleus"/>
    <property type="evidence" value="ECO:0007669"/>
    <property type="project" value="UniProtKB-SubCell"/>
</dbReference>
<feature type="compositionally biased region" description="Low complexity" evidence="9">
    <location>
        <begin position="288"/>
        <end position="301"/>
    </location>
</feature>
<dbReference type="InterPro" id="IPR038718">
    <property type="entry name" value="SNF2-like_sf"/>
</dbReference>
<dbReference type="PROSITE" id="PS51194">
    <property type="entry name" value="HELICASE_CTER"/>
    <property type="match status" value="1"/>
</dbReference>
<dbReference type="Gene3D" id="2.30.30.140">
    <property type="match status" value="1"/>
</dbReference>
<feature type="compositionally biased region" description="Basic residues" evidence="9">
    <location>
        <begin position="560"/>
        <end position="577"/>
    </location>
</feature>
<evidence type="ECO:0000259" key="12">
    <source>
        <dbReference type="PROSITE" id="PS51192"/>
    </source>
</evidence>
<feature type="region of interest" description="Disordered" evidence="9">
    <location>
        <begin position="1487"/>
        <end position="1534"/>
    </location>
</feature>
<keyword evidence="6" id="KW-0862">Zinc</keyword>
<dbReference type="SUPFAM" id="SSF63748">
    <property type="entry name" value="Tudor/PWWP/MBT"/>
    <property type="match status" value="1"/>
</dbReference>
<keyword evidence="2" id="KW-0479">Metal-binding</keyword>
<dbReference type="InterPro" id="IPR000330">
    <property type="entry name" value="SNF2_N"/>
</dbReference>
<feature type="compositionally biased region" description="Low complexity" evidence="9">
    <location>
        <begin position="2273"/>
        <end position="2289"/>
    </location>
</feature>
<evidence type="ECO:0000313" key="14">
    <source>
        <dbReference type="EMBL" id="KAK9839118.1"/>
    </source>
</evidence>
<keyword evidence="3" id="KW-0677">Repeat</keyword>
<feature type="compositionally biased region" description="Polar residues" evidence="9">
    <location>
        <begin position="1387"/>
        <end position="1396"/>
    </location>
</feature>
<evidence type="ECO:0000256" key="8">
    <source>
        <dbReference type="ARBA" id="ARBA00023242"/>
    </source>
</evidence>
<evidence type="ECO:0000259" key="13">
    <source>
        <dbReference type="PROSITE" id="PS51194"/>
    </source>
</evidence>
<keyword evidence="4" id="KW-0547">Nucleotide-binding</keyword>
<evidence type="ECO:0000256" key="4">
    <source>
        <dbReference type="ARBA" id="ARBA00022741"/>
    </source>
</evidence>
<evidence type="ECO:0000256" key="2">
    <source>
        <dbReference type="ARBA" id="ARBA00022723"/>
    </source>
</evidence>
<dbReference type="GO" id="GO:0005524">
    <property type="term" value="F:ATP binding"/>
    <property type="evidence" value="ECO:0007669"/>
    <property type="project" value="UniProtKB-KW"/>
</dbReference>
<proteinExistence type="predicted"/>
<feature type="compositionally biased region" description="Pro residues" evidence="9">
    <location>
        <begin position="2476"/>
        <end position="2487"/>
    </location>
</feature>
<dbReference type="PANTHER" id="PTHR45623:SF13">
    <property type="entry name" value="HELICASE PROTEIN MOM1"/>
    <property type="match status" value="1"/>
</dbReference>
<keyword evidence="5" id="KW-0863">Zinc-finger</keyword>
<dbReference type="InterPro" id="IPR011124">
    <property type="entry name" value="Znf_CW"/>
</dbReference>
<feature type="region of interest" description="Disordered" evidence="9">
    <location>
        <begin position="2114"/>
        <end position="2328"/>
    </location>
</feature>
<feature type="region of interest" description="Disordered" evidence="9">
    <location>
        <begin position="18"/>
        <end position="69"/>
    </location>
</feature>
<feature type="region of interest" description="Disordered" evidence="9">
    <location>
        <begin position="664"/>
        <end position="693"/>
    </location>
</feature>
<feature type="region of interest" description="Disordered" evidence="9">
    <location>
        <begin position="243"/>
        <end position="316"/>
    </location>
</feature>
<dbReference type="InterPro" id="IPR000313">
    <property type="entry name" value="PWWP_dom"/>
</dbReference>
<evidence type="ECO:0000256" key="9">
    <source>
        <dbReference type="SAM" id="MobiDB-lite"/>
    </source>
</evidence>
<dbReference type="Proteomes" id="UP001438707">
    <property type="component" value="Unassembled WGS sequence"/>
</dbReference>
<feature type="compositionally biased region" description="Low complexity" evidence="9">
    <location>
        <begin position="2196"/>
        <end position="2223"/>
    </location>
</feature>
<feature type="region of interest" description="Disordered" evidence="9">
    <location>
        <begin position="1559"/>
        <end position="1703"/>
    </location>
</feature>
<feature type="domain" description="PWWP" evidence="10">
    <location>
        <begin position="372"/>
        <end position="416"/>
    </location>
</feature>
<evidence type="ECO:0000256" key="6">
    <source>
        <dbReference type="ARBA" id="ARBA00022833"/>
    </source>
</evidence>
<feature type="region of interest" description="Disordered" evidence="9">
    <location>
        <begin position="140"/>
        <end position="199"/>
    </location>
</feature>
<feature type="compositionally biased region" description="Polar residues" evidence="9">
    <location>
        <begin position="2349"/>
        <end position="2367"/>
    </location>
</feature>
<feature type="compositionally biased region" description="Polar residues" evidence="9">
    <location>
        <begin position="2052"/>
        <end position="2062"/>
    </location>
</feature>
<keyword evidence="7" id="KW-0067">ATP-binding</keyword>
<feature type="region of interest" description="Disordered" evidence="9">
    <location>
        <begin position="2386"/>
        <end position="2882"/>
    </location>
</feature>
<feature type="compositionally biased region" description="Basic and acidic residues" evidence="9">
    <location>
        <begin position="1619"/>
        <end position="1637"/>
    </location>
</feature>
<feature type="compositionally biased region" description="Polar residues" evidence="9">
    <location>
        <begin position="2171"/>
        <end position="2195"/>
    </location>
</feature>
<keyword evidence="8" id="KW-0539">Nucleus</keyword>
<dbReference type="InterPro" id="IPR001650">
    <property type="entry name" value="Helicase_C-like"/>
</dbReference>
<dbReference type="Gene3D" id="3.40.50.10810">
    <property type="entry name" value="Tandem AAA-ATPase domain"/>
    <property type="match status" value="1"/>
</dbReference>
<feature type="region of interest" description="Disordered" evidence="9">
    <location>
        <begin position="708"/>
        <end position="727"/>
    </location>
</feature>
<comment type="subcellular location">
    <subcellularLocation>
        <location evidence="1">Nucleus</location>
    </subcellularLocation>
</comment>
<feature type="compositionally biased region" description="Acidic residues" evidence="9">
    <location>
        <begin position="584"/>
        <end position="593"/>
    </location>
</feature>
<feature type="region of interest" description="Disordered" evidence="9">
    <location>
        <begin position="503"/>
        <end position="616"/>
    </location>
</feature>
<feature type="compositionally biased region" description="Basic residues" evidence="9">
    <location>
        <begin position="181"/>
        <end position="199"/>
    </location>
</feature>
<feature type="region of interest" description="Disordered" evidence="9">
    <location>
        <begin position="1387"/>
        <end position="1444"/>
    </location>
</feature>
<evidence type="ECO:0000313" key="15">
    <source>
        <dbReference type="Proteomes" id="UP001438707"/>
    </source>
</evidence>
<feature type="region of interest" description="Disordered" evidence="9">
    <location>
        <begin position="1851"/>
        <end position="1887"/>
    </location>
</feature>
<dbReference type="Pfam" id="PF07496">
    <property type="entry name" value="zf-CW"/>
    <property type="match status" value="1"/>
</dbReference>
<dbReference type="CDD" id="cd17919">
    <property type="entry name" value="DEXHc_Snf"/>
    <property type="match status" value="1"/>
</dbReference>
<feature type="region of interest" description="Disordered" evidence="9">
    <location>
        <begin position="2041"/>
        <end position="2078"/>
    </location>
</feature>
<feature type="compositionally biased region" description="Acidic residues" evidence="9">
    <location>
        <begin position="161"/>
        <end position="175"/>
    </location>
</feature>
<dbReference type="InterPro" id="IPR014001">
    <property type="entry name" value="Helicase_ATP-bd"/>
</dbReference>
<evidence type="ECO:0000256" key="5">
    <source>
        <dbReference type="ARBA" id="ARBA00022771"/>
    </source>
</evidence>
<evidence type="ECO:0000259" key="11">
    <source>
        <dbReference type="PROSITE" id="PS51050"/>
    </source>
</evidence>
<dbReference type="InterPro" id="IPR000953">
    <property type="entry name" value="Chromo/chromo_shadow_dom"/>
</dbReference>
<sequence length="2882" mass="305045">MKGEVDDQEAGALGALADLAGGFSGGGRTAPGSRGQQPAGSVANESDLEPSDEEGEIAPQGLLQAPKHPQDMQKWVQCARCNCWRRVPYDLREDDTPDDWECQNNVWDEHHASCSVPQELTDKEIDNILALQDAAAAHVAPHPLPSSNGLPYVKEPPDGVGLEDDYAGGGSEDDGGGSRRASVRNRGKPNMKVGGRRKAGLLRNRAVAAAAAAAAMPGVIPGTSAMLDTAAPSRELPAAAPFMGAPPSLPPVKSGRGGRPNGKGYGAKGGRGGKAAASGETASNVTPGKEAAAAGRRIAGAKGRKMGKGGKPPRMNRGVSEAAEALLGMGFGETMDDEDTLMAHGELEMAEPRPPPLPVEPLPMFPRSCFRPGAVVWAKVEGHDWWPARVVRRRAVPREVGPPPGAPLSHIPVVFFTAKGIPGEDTAALNSMEGAMAACVRAMQISAGRSGSSEAEEEEYAWLAHGCLKPFVQGDGVGSKPAGIQADPTLQACIAAAERAVSAQRPASAATSADPRQSGDEDAELDGSAWPNAESDSDGGWAVPLMPQLAAAPKSARPVRAGRGRRKGGRRGQRGKGRYGGGGLEDDSDDDGDPASTDLPDAAPAAPAAAPGPPKITVDAIFGWRWPLSEEDQERIRQEQQEHEMDRQQKLEALQASIKPEEGAASLLASSRQPALAGAPDSRPPTPPGQMRQDEADAVAALLAASGSGEVPGEEADMGDPTGQPGREPEYLVKWVGKSHMHDEWVTESLLMRIGKRKLINFRRRYGEAPCDLIDTAWRVPERFVARRPSPLGPGWEVLTKWTKLGYEACTWEAESEGALVHPDYLPLFQGLWQRQQAAVQRADPSLLEAAAAVQEGVRGQATGQLLAGNLPAAAQLAAAPSLHPHQLGAINAMRALWAGNMNALLAHEPGLGKTATAVVFAQCLRHEFKCLGPVLVVAPQSGLTSWEGEWEFWVGPEANVVTYTGTQSARATIYDHEIWLSPDSLDAKSSFNRLSLPEQVIKPDVVLTSMEALAGDAAELQQINWDLIIVDERSRARSSVAKAHTALKDFPATSFRLQLSHGLPLQDTVEDLQQTLGFLRPQGESIPTNLEDLEEEQQVEELRRCVRPHLQQQERSEVGAGQVVICREALLPVDLTPAQADCYRLVLARSFDMLADPRPARHSGHRAAQLRAICAELRKVCTHTDQVQEVEEVEDISGHHLESSGKLQLLDRLLQRICYAGKRALLLSVMPKGLESLVEFATERFGSEAVVAIDGAMPPRSRYTRMQRFCAPDSEAFLLLMHTRACGLGTDLPNVDVVIVHDSDWSHCFDTQHLLRAHSIGGGRPLTLMRLVMRGTVEERILQLSLKKCGNAAILKGGTGGRASASSMRLLEDVLRWGVCDLFQNSAKQGGSPTSPAKPAIFHGSDAPMEDAPSPSHTPKQEPDPSDNDGEAGPDAAKHPRKGSYSDAALDALVDLATGGENGEPVGDAAAEDMVRSNGLGDVVVLREPSLTETPQDEQEPAEEGEEEEDRPDGQDAEEGEVEEGQGTALLRSESSLDAASFWDNLLQETWQRLQREEEAAMAAAGPPALTGRRVSRDHGGLGTPGQPGADSSTQVSYEEDGEEVSKADGYGAASSMYRDDDGLEDLHYARPDAGRGRGRGGRSSRVGQGRGRGKNRRRWEASQEAEEAAQEALRPGKRRRRLHPDGRGAAPGGPLNAEAEASRSEWLQYEAVLSSARDMRTMEGRVAQRAADRLTSLANELALGSRAAEMAVQAAMVLLAMRPKGEPPSDFQDHTLVALIAVAGHLGAAQVGASGLPSLPALAQRYGQPAEGLQQLFQYILACLGHYRQLHARLEAFTAEGVLDLGPISPPVGGPLNQDDGQEDGTPSIAQLDGRGGLEATPMGPSAIQIGEQQDGRTGPVMPPFLSDLDAFGARLASIVMADLSAHALNAGPLDVPLSPLQALSTHMPMEPNGTPEGQALVDETEAIIKNLRGFQEQVALLDRIHSIRIRFIQDEYQKYMERVRSKAQGAIDTANSQYQHNRTMVTQRVDHLVHHLQRQHHLMGGQQGGSTASPSSPTQGEDEAGREGGASSVRQGAMQMTSPGAALLPPANAENGYSWQQRTETRDIASLPGSQQSPALASKPPLVPRLKAGQPPQALLLPGGSAGGRPAASGKPGGAPQMVPGYLQPSQGPTGASGSNGTQAFPNGSLNFQQQQQQQQQQAVLARQLAGGAGGQLPLQRLSPQATQQVMSTMNSQQAPRPSNLPQDAASSLPSSFLPPYPHRHYDPNTSSASPSAAGSPTEPTSQAQPGMLDASPTGMESVPLDPAARRRLPSLWGRKPPIIRTSGSTEAAATAAAAARLAASQGVTVQSGAASLGPRSSSGRLPGTIPAAVLAGLAGSARLSGLSPDDIVQQEAPDQATPMEPRRQAPAGQPQASLPGPAGDSRQAASGRSPITTGHPHPHSPPAQRMEEPEGSDGGSGSGGSTTDSSPAPSPIPGPPPVTHHPSPAFGSGPLLPGRLVQTGSGELPPIHPGRIVVSGPSLGHSNSFDRRLQHQDSAGSQSHRVEVQLSGGRKSPSPGRGRGRKRDREPSPGGRQGASRAGSPHMHRPNTVTSNQAGPRESRGLDPIESTPFQTYSMGPRLDQRSQPVPDGTNPSQRREPPLLIGRPQQPRISHPHDRMPHFEMGQPAHSPSSMMPHLPASPTWQQQQRQQSQEGVSPSGYPSSMGQSPSDPRTRREARGDPAAAGAAEGGHHPGGSPTRSPRRHHPSLQETAGHESGPPHQSGHLPGLPVGVHMSGGPHPRAIPRPQPPSSRFAEMDWSPEPGGPQEGRTHPGDMPPRLYSFNHWAEGRHSEGHSPGMTIRGRSSGALDAAFQFAPGPPAAPNGLPSNMPRPANQ</sequence>
<feature type="compositionally biased region" description="Polar residues" evidence="9">
    <location>
        <begin position="2225"/>
        <end position="2253"/>
    </location>
</feature>
<protein>
    <submittedName>
        <fullName evidence="14">Uncharacterized protein</fullName>
    </submittedName>
</protein>
<name>A0AAW1S0H8_9CHLO</name>
<keyword evidence="15" id="KW-1185">Reference proteome</keyword>
<evidence type="ECO:0000256" key="7">
    <source>
        <dbReference type="ARBA" id="ARBA00022840"/>
    </source>
</evidence>
<feature type="compositionally biased region" description="Acidic residues" evidence="9">
    <location>
        <begin position="46"/>
        <end position="56"/>
    </location>
</feature>
<dbReference type="InterPro" id="IPR027417">
    <property type="entry name" value="P-loop_NTPase"/>
</dbReference>
<dbReference type="GO" id="GO:0008270">
    <property type="term" value="F:zinc ion binding"/>
    <property type="evidence" value="ECO:0007669"/>
    <property type="project" value="UniProtKB-KW"/>
</dbReference>
<feature type="compositionally biased region" description="Low complexity" evidence="9">
    <location>
        <begin position="594"/>
        <end position="609"/>
    </location>
</feature>
<feature type="compositionally biased region" description="Gly residues" evidence="9">
    <location>
        <begin position="255"/>
        <end position="273"/>
    </location>
</feature>
<organism evidence="14 15">
    <name type="scientific">Apatococcus lobatus</name>
    <dbReference type="NCBI Taxonomy" id="904363"/>
    <lineage>
        <taxon>Eukaryota</taxon>
        <taxon>Viridiplantae</taxon>
        <taxon>Chlorophyta</taxon>
        <taxon>core chlorophytes</taxon>
        <taxon>Trebouxiophyceae</taxon>
        <taxon>Chlorellales</taxon>
        <taxon>Chlorellaceae</taxon>
        <taxon>Apatococcus</taxon>
    </lineage>
</organism>
<feature type="region of interest" description="Disordered" evidence="9">
    <location>
        <begin position="2344"/>
        <end position="2371"/>
    </location>
</feature>
<dbReference type="SMART" id="SM00487">
    <property type="entry name" value="DEXDc"/>
    <property type="match status" value="1"/>
</dbReference>
<dbReference type="PANTHER" id="PTHR45623">
    <property type="entry name" value="CHROMODOMAIN-HELICASE-DNA-BINDING PROTEIN 3-RELATED-RELATED"/>
    <property type="match status" value="1"/>
</dbReference>
<dbReference type="Pfam" id="PF00855">
    <property type="entry name" value="PWWP"/>
    <property type="match status" value="1"/>
</dbReference>
<feature type="compositionally biased region" description="Polar residues" evidence="9">
    <location>
        <begin position="2700"/>
        <end position="2717"/>
    </location>
</feature>
<dbReference type="CDD" id="cd18660">
    <property type="entry name" value="CD1_tandem"/>
    <property type="match status" value="1"/>
</dbReference>